<organism evidence="5 6">
    <name type="scientific">Falsibacillus pallidus</name>
    <dbReference type="NCBI Taxonomy" id="493781"/>
    <lineage>
        <taxon>Bacteria</taxon>
        <taxon>Bacillati</taxon>
        <taxon>Bacillota</taxon>
        <taxon>Bacilli</taxon>
        <taxon>Bacillales</taxon>
        <taxon>Bacillaceae</taxon>
        <taxon>Falsibacillus</taxon>
    </lineage>
</organism>
<dbReference type="PRINTS" id="PR00598">
    <property type="entry name" value="HTHMARR"/>
</dbReference>
<name>A0A370GQE5_9BACI</name>
<keyword evidence="1" id="KW-0805">Transcription regulation</keyword>
<evidence type="ECO:0000313" key="5">
    <source>
        <dbReference type="EMBL" id="RDI45466.1"/>
    </source>
</evidence>
<dbReference type="Pfam" id="PF01047">
    <property type="entry name" value="MarR"/>
    <property type="match status" value="1"/>
</dbReference>
<gene>
    <name evidence="5" type="ORF">DFR59_10294</name>
</gene>
<dbReference type="SMART" id="SM00347">
    <property type="entry name" value="HTH_MARR"/>
    <property type="match status" value="1"/>
</dbReference>
<dbReference type="AlphaFoldDB" id="A0A370GQE5"/>
<evidence type="ECO:0000256" key="1">
    <source>
        <dbReference type="ARBA" id="ARBA00023015"/>
    </source>
</evidence>
<dbReference type="GO" id="GO:0003677">
    <property type="term" value="F:DNA binding"/>
    <property type="evidence" value="ECO:0007669"/>
    <property type="project" value="UniProtKB-KW"/>
</dbReference>
<dbReference type="PANTHER" id="PTHR33164">
    <property type="entry name" value="TRANSCRIPTIONAL REGULATOR, MARR FAMILY"/>
    <property type="match status" value="1"/>
</dbReference>
<sequence>MMNKGRIARGEGNMKEDSLELIQHELAILVRYVTSVSPNRNGGNLDRSGFLLLYELEFGGSAGVKALAEQFHLDISTVSRQAAALEAKGYVSKVPNPSDGRSYNYEITELGRQEFNAYKIKRINSLKNIMKEWNEEEVELFGKMLKKFNKAFS</sequence>
<dbReference type="EMBL" id="QQAY01000002">
    <property type="protein sequence ID" value="RDI45466.1"/>
    <property type="molecule type" value="Genomic_DNA"/>
</dbReference>
<keyword evidence="3" id="KW-0804">Transcription</keyword>
<evidence type="ECO:0000259" key="4">
    <source>
        <dbReference type="PROSITE" id="PS50995"/>
    </source>
</evidence>
<dbReference type="GO" id="GO:0006950">
    <property type="term" value="P:response to stress"/>
    <property type="evidence" value="ECO:0007669"/>
    <property type="project" value="TreeGrafter"/>
</dbReference>
<evidence type="ECO:0000256" key="2">
    <source>
        <dbReference type="ARBA" id="ARBA00023125"/>
    </source>
</evidence>
<keyword evidence="6" id="KW-1185">Reference proteome</keyword>
<dbReference type="PROSITE" id="PS01117">
    <property type="entry name" value="HTH_MARR_1"/>
    <property type="match status" value="1"/>
</dbReference>
<protein>
    <submittedName>
        <fullName evidence="5">DNA-binding MarR family transcriptional regulator</fullName>
    </submittedName>
</protein>
<reference evidence="5 6" key="1">
    <citation type="submission" date="2018-07" db="EMBL/GenBank/DDBJ databases">
        <title>Genomic Encyclopedia of Type Strains, Phase IV (KMG-IV): sequencing the most valuable type-strain genomes for metagenomic binning, comparative biology and taxonomic classification.</title>
        <authorList>
            <person name="Goeker M."/>
        </authorList>
    </citation>
    <scope>NUCLEOTIDE SEQUENCE [LARGE SCALE GENOMIC DNA]</scope>
    <source>
        <strain evidence="5 6">DSM 25281</strain>
    </source>
</reference>
<dbReference type="Proteomes" id="UP000255326">
    <property type="component" value="Unassembled WGS sequence"/>
</dbReference>
<dbReference type="GO" id="GO:0003700">
    <property type="term" value="F:DNA-binding transcription factor activity"/>
    <property type="evidence" value="ECO:0007669"/>
    <property type="project" value="InterPro"/>
</dbReference>
<dbReference type="InterPro" id="IPR023187">
    <property type="entry name" value="Tscrpt_reg_MarR-type_CS"/>
</dbReference>
<dbReference type="InterPro" id="IPR036390">
    <property type="entry name" value="WH_DNA-bd_sf"/>
</dbReference>
<dbReference type="Gene3D" id="1.10.10.10">
    <property type="entry name" value="Winged helix-like DNA-binding domain superfamily/Winged helix DNA-binding domain"/>
    <property type="match status" value="1"/>
</dbReference>
<dbReference type="InterPro" id="IPR000835">
    <property type="entry name" value="HTH_MarR-typ"/>
</dbReference>
<evidence type="ECO:0000313" key="6">
    <source>
        <dbReference type="Proteomes" id="UP000255326"/>
    </source>
</evidence>
<dbReference type="InterPro" id="IPR039422">
    <property type="entry name" value="MarR/SlyA-like"/>
</dbReference>
<keyword evidence="2 5" id="KW-0238">DNA-binding</keyword>
<comment type="caution">
    <text evidence="5">The sequence shown here is derived from an EMBL/GenBank/DDBJ whole genome shotgun (WGS) entry which is preliminary data.</text>
</comment>
<dbReference type="RefSeq" id="WP_245948364.1">
    <property type="nucleotide sequence ID" value="NZ_QQAY01000002.1"/>
</dbReference>
<dbReference type="PROSITE" id="PS50995">
    <property type="entry name" value="HTH_MARR_2"/>
    <property type="match status" value="1"/>
</dbReference>
<dbReference type="PANTHER" id="PTHR33164:SF57">
    <property type="entry name" value="MARR-FAMILY TRANSCRIPTIONAL REGULATOR"/>
    <property type="match status" value="1"/>
</dbReference>
<proteinExistence type="predicted"/>
<feature type="domain" description="HTH marR-type" evidence="4">
    <location>
        <begin position="19"/>
        <end position="150"/>
    </location>
</feature>
<evidence type="ECO:0000256" key="3">
    <source>
        <dbReference type="ARBA" id="ARBA00023163"/>
    </source>
</evidence>
<accession>A0A370GQE5</accession>
<dbReference type="InterPro" id="IPR036388">
    <property type="entry name" value="WH-like_DNA-bd_sf"/>
</dbReference>
<dbReference type="SUPFAM" id="SSF46785">
    <property type="entry name" value="Winged helix' DNA-binding domain"/>
    <property type="match status" value="1"/>
</dbReference>